<name>G8EK29_9CAUD</name>
<evidence type="ECO:0000313" key="2">
    <source>
        <dbReference type="Proteomes" id="UP000005642"/>
    </source>
</evidence>
<proteinExistence type="predicted"/>
<organism evidence="1 2">
    <name type="scientific">Gordonia phage GRU1</name>
    <dbReference type="NCBI Taxonomy" id="1109710"/>
    <lineage>
        <taxon>Viruses</taxon>
        <taxon>Duplodnaviria</taxon>
        <taxon>Heunggongvirae</taxon>
        <taxon>Uroviricota</taxon>
        <taxon>Caudoviricetes</taxon>
        <taxon>Zierdtviridae</taxon>
        <taxon>Emilbogenvirinae</taxon>
        <taxon>Gruunavirus</taxon>
        <taxon>Gruunavirus GRU1</taxon>
    </lineage>
</organism>
<accession>G8EK29</accession>
<reference evidence="1 2" key="1">
    <citation type="journal article" date="2011" name="Appl. Environ. Microbiol.">
        <title>Genome sequence and characterization of the related Gordonia phages GTE5 and GRU1 and their use as potential biocontrol agents.</title>
        <authorList>
            <person name="Petrovski S."/>
            <person name="Tillett D."/>
            <person name="Seviour R.J."/>
        </authorList>
    </citation>
    <scope>NUCLEOTIDE SEQUENCE [LARGE SCALE GENOMIC DNA]</scope>
</reference>
<sequence length="77" mass="7971">MSHYVHTLTDIEKVCGVTLDTVAAELPRVAIRPNGAVWISADLPPAVAGSVARAAVGGPIKFSHLALSGTIAVYYPS</sequence>
<dbReference type="OrthoDB" id="28396at10239"/>
<dbReference type="GeneID" id="11459627"/>
<dbReference type="Proteomes" id="UP000005642">
    <property type="component" value="Segment"/>
</dbReference>
<dbReference type="EMBL" id="JF923797">
    <property type="protein sequence ID" value="AET09911.1"/>
    <property type="molecule type" value="Genomic_DNA"/>
</dbReference>
<keyword evidence="2" id="KW-1185">Reference proteome</keyword>
<protein>
    <submittedName>
        <fullName evidence="1">Uncharacterized protein</fullName>
    </submittedName>
</protein>
<dbReference type="KEGG" id="vg:11459627"/>
<evidence type="ECO:0000313" key="1">
    <source>
        <dbReference type="EMBL" id="AET09911.1"/>
    </source>
</evidence>
<dbReference type="RefSeq" id="YP_004935893.1">
    <property type="nucleotide sequence ID" value="NC_016435.1"/>
</dbReference>